<keyword evidence="2" id="KW-1185">Reference proteome</keyword>
<sequence length="773" mass="88334">MGIDYSKITEGILREDCFDPEQLGKCESIMSLGNGYLGLRSATEEHYLNETRGIFVAGTFNKFDENEVTELPNGADLTAVDIFIEGERFSLSDGKYEDYTRELNVRTGELYRSVAWTSPKGRKVKLSFFRIVSLKRLHVIAQRIEITALDEAVEVRIRSGIDGTMTNTGSQHFSDGDKRFYEKHFIQFVQTTTQSDIGFANTTAHILYVDNEKLQEEPEVFIERRKIFAGFDKRVEAGQTLAIEKYSTVYTSRDKEMEGKSLADIQEISLGACRDAEKAGYAMLKDESSAKWKEEVWDKAPIQIKGPAIDQFAILFAQYHMRLMVPKHDNRMNIGAKGLSGEGYKGPTFWDTEIFLLPYYIFTDQETARKLEEYRYLSLPGAHAKAKHNGYKGAMFPWESAWLDDGEVTPEFMDVDIVTGKPIKVWSGIIEQHITSDVAYGAWQYAVITGDEEFMERYGYELIMDTANFWASRLEKTGTDGTYHINDVVGPDEFREHVNDNAFTNYMAHWNMVKAMEYFHLLKEEKPEIFARLDEKMNLEAAYREWKDGSERIYLPKPTKEHVLPQDDRYLSCRDIDLTKYKEQEHVGGITRDFNMEQINQIQVSKQADALVLFFLLENEFPAEVKKATWEYYEKRTIHDSSLSLSTHSVLASDMGEKELAYSLFQKASMIDLGTFMGSSNAGIHAASFGGVWQCVVYGFGGVRMLDGKLRINPSLPNEWEELAFTILWKGQKLAVKVAKDLISVQNLTGTAEVEIEICGEQKSVQEELKMMM</sequence>
<dbReference type="EMBL" id="SRYA01000051">
    <property type="protein sequence ID" value="TGY91777.1"/>
    <property type="molecule type" value="Genomic_DNA"/>
</dbReference>
<dbReference type="Proteomes" id="UP000304953">
    <property type="component" value="Unassembled WGS sequence"/>
</dbReference>
<organism evidence="1 2">
    <name type="scientific">Petralouisia muris</name>
    <dbReference type="NCBI Taxonomy" id="3032872"/>
    <lineage>
        <taxon>Bacteria</taxon>
        <taxon>Bacillati</taxon>
        <taxon>Bacillota</taxon>
        <taxon>Clostridia</taxon>
        <taxon>Lachnospirales</taxon>
        <taxon>Lachnospiraceae</taxon>
        <taxon>Petralouisia</taxon>
    </lineage>
</organism>
<protein>
    <submittedName>
        <fullName evidence="1">Glycoside hydrolase family 65 protein</fullName>
    </submittedName>
</protein>
<name>A0AC61RRC1_9FIRM</name>
<evidence type="ECO:0000313" key="1">
    <source>
        <dbReference type="EMBL" id="TGY91777.1"/>
    </source>
</evidence>
<evidence type="ECO:0000313" key="2">
    <source>
        <dbReference type="Proteomes" id="UP000304953"/>
    </source>
</evidence>
<gene>
    <name evidence="1" type="ORF">E5329_19965</name>
</gene>
<accession>A0AC61RRC1</accession>
<proteinExistence type="predicted"/>
<comment type="caution">
    <text evidence="1">The sequence shown here is derived from an EMBL/GenBank/DDBJ whole genome shotgun (WGS) entry which is preliminary data.</text>
</comment>
<reference evidence="1" key="1">
    <citation type="submission" date="2019-04" db="EMBL/GenBank/DDBJ databases">
        <title>Microbes associate with the intestines of laboratory mice.</title>
        <authorList>
            <person name="Navarre W."/>
            <person name="Wong E."/>
            <person name="Huang K."/>
            <person name="Tropini C."/>
            <person name="Ng K."/>
            <person name="Yu B."/>
        </authorList>
    </citation>
    <scope>NUCLEOTIDE SEQUENCE</scope>
    <source>
        <strain evidence="1">NM01_1-7b</strain>
    </source>
</reference>
<keyword evidence="1" id="KW-0378">Hydrolase</keyword>